<name>A0A412GWJ4_9BACT</name>
<keyword evidence="5 8" id="KW-0676">Redox-active center</keyword>
<dbReference type="InterPro" id="IPR005746">
    <property type="entry name" value="Thioredoxin"/>
</dbReference>
<feature type="site" description="Contributes to redox potential value" evidence="7">
    <location>
        <position position="25"/>
    </location>
</feature>
<dbReference type="PANTHER" id="PTHR45663">
    <property type="entry name" value="GEO12009P1"/>
    <property type="match status" value="1"/>
</dbReference>
<dbReference type="GeneID" id="79857725"/>
<dbReference type="InterPro" id="IPR017937">
    <property type="entry name" value="Thioredoxin_CS"/>
</dbReference>
<dbReference type="PIRSF" id="PIRSF000077">
    <property type="entry name" value="Thioredoxin"/>
    <property type="match status" value="1"/>
</dbReference>
<evidence type="ECO:0000256" key="4">
    <source>
        <dbReference type="ARBA" id="ARBA00023157"/>
    </source>
</evidence>
<dbReference type="SUPFAM" id="SSF52833">
    <property type="entry name" value="Thioredoxin-like"/>
    <property type="match status" value="1"/>
</dbReference>
<dbReference type="EMBL" id="QRUU01000007">
    <property type="protein sequence ID" value="RGR99226.1"/>
    <property type="molecule type" value="Genomic_DNA"/>
</dbReference>
<evidence type="ECO:0000313" key="12">
    <source>
        <dbReference type="Proteomes" id="UP000285864"/>
    </source>
</evidence>
<dbReference type="PROSITE" id="PS51352">
    <property type="entry name" value="THIOREDOXIN_2"/>
    <property type="match status" value="1"/>
</dbReference>
<reference evidence="11 12" key="1">
    <citation type="submission" date="2018-08" db="EMBL/GenBank/DDBJ databases">
        <title>A genome reference for cultivated species of the human gut microbiota.</title>
        <authorList>
            <person name="Zou Y."/>
            <person name="Xue W."/>
            <person name="Luo G."/>
        </authorList>
    </citation>
    <scope>NUCLEOTIDE SEQUENCE [LARGE SCALE GENOMIC DNA]</scope>
    <source>
        <strain evidence="11 12">AF24-2</strain>
    </source>
</reference>
<feature type="site" description="Deprotonates C-terminal active site Cys" evidence="7">
    <location>
        <position position="17"/>
    </location>
</feature>
<feature type="disulfide bond" description="Redox-active" evidence="8">
    <location>
        <begin position="23"/>
        <end position="26"/>
    </location>
</feature>
<evidence type="ECO:0000313" key="10">
    <source>
        <dbReference type="EMBL" id="HJF08431.1"/>
    </source>
</evidence>
<dbReference type="PROSITE" id="PS00194">
    <property type="entry name" value="THIOREDOXIN_1"/>
    <property type="match status" value="1"/>
</dbReference>
<feature type="active site" description="Nucleophile" evidence="7">
    <location>
        <position position="23"/>
    </location>
</feature>
<proteinExistence type="inferred from homology"/>
<dbReference type="GO" id="GO:0015035">
    <property type="term" value="F:protein-disulfide reductase activity"/>
    <property type="evidence" value="ECO:0007669"/>
    <property type="project" value="UniProtKB-UniRule"/>
</dbReference>
<feature type="domain" description="Thioredoxin" evidence="9">
    <location>
        <begin position="1"/>
        <end position="98"/>
    </location>
</feature>
<dbReference type="EMBL" id="DYXD01000215">
    <property type="protein sequence ID" value="HJF08431.1"/>
    <property type="molecule type" value="Genomic_DNA"/>
</dbReference>
<reference evidence="10" key="2">
    <citation type="journal article" date="2021" name="PeerJ">
        <title>Extensive microbial diversity within the chicken gut microbiome revealed by metagenomics and culture.</title>
        <authorList>
            <person name="Gilroy R."/>
            <person name="Ravi A."/>
            <person name="Getino M."/>
            <person name="Pursley I."/>
            <person name="Horton D.L."/>
            <person name="Alikhan N.F."/>
            <person name="Baker D."/>
            <person name="Gharbi K."/>
            <person name="Hall N."/>
            <person name="Watson M."/>
            <person name="Adriaenssens E.M."/>
            <person name="Foster-Nyarko E."/>
            <person name="Jarju S."/>
            <person name="Secka A."/>
            <person name="Antonio M."/>
            <person name="Oren A."/>
            <person name="Chaudhuri R.R."/>
            <person name="La Ragione R."/>
            <person name="Hildebrand F."/>
            <person name="Pallen M.J."/>
        </authorList>
    </citation>
    <scope>NUCLEOTIDE SEQUENCE</scope>
    <source>
        <strain evidence="10">CHK165-8395</strain>
    </source>
</reference>
<feature type="active site" description="Nucleophile" evidence="7">
    <location>
        <position position="26"/>
    </location>
</feature>
<evidence type="ECO:0000256" key="3">
    <source>
        <dbReference type="ARBA" id="ARBA00022982"/>
    </source>
</evidence>
<evidence type="ECO:0000313" key="11">
    <source>
        <dbReference type="EMBL" id="RGR99226.1"/>
    </source>
</evidence>
<protein>
    <recommendedName>
        <fullName evidence="6">Thioredoxin</fullName>
    </recommendedName>
</protein>
<dbReference type="InterPro" id="IPR013766">
    <property type="entry name" value="Thioredoxin_domain"/>
</dbReference>
<feature type="site" description="Contributes to redox potential value" evidence="7">
    <location>
        <position position="24"/>
    </location>
</feature>
<sequence length="98" mass="11054">METFADLISSPTPVLVDVFAEWCAPCKIMAGILKKVKETQGDSLRIIKIDIDKNMNIAQHYAISSVPTLMIFKNGKQLWRQSGVIEANELNKIVEMFK</sequence>
<dbReference type="Pfam" id="PF00085">
    <property type="entry name" value="Thioredoxin"/>
    <property type="match status" value="1"/>
</dbReference>
<evidence type="ECO:0000256" key="8">
    <source>
        <dbReference type="PIRSR" id="PIRSR000077-4"/>
    </source>
</evidence>
<dbReference type="Proteomes" id="UP000718012">
    <property type="component" value="Unassembled WGS sequence"/>
</dbReference>
<dbReference type="RefSeq" id="WP_007567774.1">
    <property type="nucleotide sequence ID" value="NZ_CABKNL010000055.1"/>
</dbReference>
<gene>
    <name evidence="11" type="primary">trxA</name>
    <name evidence="11" type="ORF">DWY20_02725</name>
    <name evidence="10" type="ORF">K8U81_09630</name>
</gene>
<dbReference type="CDD" id="cd02947">
    <property type="entry name" value="TRX_family"/>
    <property type="match status" value="1"/>
</dbReference>
<evidence type="ECO:0000256" key="7">
    <source>
        <dbReference type="PIRSR" id="PIRSR000077-1"/>
    </source>
</evidence>
<dbReference type="FunFam" id="3.40.30.10:FF:000001">
    <property type="entry name" value="Thioredoxin"/>
    <property type="match status" value="1"/>
</dbReference>
<keyword evidence="4 8" id="KW-1015">Disulfide bond</keyword>
<keyword evidence="2" id="KW-0813">Transport</keyword>
<accession>A0A412GWJ4</accession>
<dbReference type="AlphaFoldDB" id="A0A412GWJ4"/>
<dbReference type="GO" id="GO:0005829">
    <property type="term" value="C:cytosol"/>
    <property type="evidence" value="ECO:0007669"/>
    <property type="project" value="TreeGrafter"/>
</dbReference>
<comment type="caution">
    <text evidence="11">The sequence shown here is derived from an EMBL/GenBank/DDBJ whole genome shotgun (WGS) entry which is preliminary data.</text>
</comment>
<dbReference type="PANTHER" id="PTHR45663:SF11">
    <property type="entry name" value="GEO12009P1"/>
    <property type="match status" value="1"/>
</dbReference>
<dbReference type="Proteomes" id="UP000285864">
    <property type="component" value="Unassembled WGS sequence"/>
</dbReference>
<keyword evidence="12" id="KW-1185">Reference proteome</keyword>
<evidence type="ECO:0000256" key="1">
    <source>
        <dbReference type="ARBA" id="ARBA00008987"/>
    </source>
</evidence>
<dbReference type="InterPro" id="IPR036249">
    <property type="entry name" value="Thioredoxin-like_sf"/>
</dbReference>
<organism evidence="11 12">
    <name type="scientific">Phocaeicola coprocola</name>
    <dbReference type="NCBI Taxonomy" id="310298"/>
    <lineage>
        <taxon>Bacteria</taxon>
        <taxon>Pseudomonadati</taxon>
        <taxon>Bacteroidota</taxon>
        <taxon>Bacteroidia</taxon>
        <taxon>Bacteroidales</taxon>
        <taxon>Bacteroidaceae</taxon>
        <taxon>Phocaeicola</taxon>
    </lineage>
</organism>
<dbReference type="GO" id="GO:0045454">
    <property type="term" value="P:cell redox homeostasis"/>
    <property type="evidence" value="ECO:0007669"/>
    <property type="project" value="TreeGrafter"/>
</dbReference>
<dbReference type="Gene3D" id="3.40.30.10">
    <property type="entry name" value="Glutaredoxin"/>
    <property type="match status" value="1"/>
</dbReference>
<evidence type="ECO:0000259" key="9">
    <source>
        <dbReference type="PROSITE" id="PS51352"/>
    </source>
</evidence>
<dbReference type="NCBIfam" id="TIGR01068">
    <property type="entry name" value="thioredoxin"/>
    <property type="match status" value="1"/>
</dbReference>
<evidence type="ECO:0000256" key="5">
    <source>
        <dbReference type="ARBA" id="ARBA00023284"/>
    </source>
</evidence>
<evidence type="ECO:0000256" key="6">
    <source>
        <dbReference type="NCBIfam" id="TIGR01068"/>
    </source>
</evidence>
<comment type="similarity">
    <text evidence="1">Belongs to the thioredoxin family.</text>
</comment>
<reference evidence="10" key="3">
    <citation type="submission" date="2021-09" db="EMBL/GenBank/DDBJ databases">
        <authorList>
            <person name="Gilroy R."/>
        </authorList>
    </citation>
    <scope>NUCLEOTIDE SEQUENCE</scope>
    <source>
        <strain evidence="10">CHK165-8395</strain>
    </source>
</reference>
<keyword evidence="3" id="KW-0249">Electron transport</keyword>
<dbReference type="PRINTS" id="PR00421">
    <property type="entry name" value="THIOREDOXIN"/>
</dbReference>
<evidence type="ECO:0000256" key="2">
    <source>
        <dbReference type="ARBA" id="ARBA00022448"/>
    </source>
</evidence>